<dbReference type="InterPro" id="IPR013519">
    <property type="entry name" value="Int_alpha_beta-p"/>
</dbReference>
<dbReference type="PANTHER" id="PTHR23221:SF7">
    <property type="entry name" value="PHOSPHATIDYLINOSITOL-GLYCAN-SPECIFIC PHOSPHOLIPASE D"/>
    <property type="match status" value="1"/>
</dbReference>
<dbReference type="Proteomes" id="UP001595816">
    <property type="component" value="Unassembled WGS sequence"/>
</dbReference>
<feature type="region of interest" description="Disordered" evidence="5">
    <location>
        <begin position="24"/>
        <end position="58"/>
    </location>
</feature>
<keyword evidence="2" id="KW-0677">Repeat</keyword>
<dbReference type="SUPFAM" id="SSF69318">
    <property type="entry name" value="Integrin alpha N-terminal domain"/>
    <property type="match status" value="1"/>
</dbReference>
<dbReference type="EMBL" id="JBHSAY010000003">
    <property type="protein sequence ID" value="MFC4129116.1"/>
    <property type="molecule type" value="Genomic_DNA"/>
</dbReference>
<evidence type="ECO:0000313" key="6">
    <source>
        <dbReference type="EMBL" id="MFC4129116.1"/>
    </source>
</evidence>
<dbReference type="InterPro" id="IPR013517">
    <property type="entry name" value="FG-GAP"/>
</dbReference>
<evidence type="ECO:0000256" key="1">
    <source>
        <dbReference type="ARBA" id="ARBA00022729"/>
    </source>
</evidence>
<evidence type="ECO:0000256" key="5">
    <source>
        <dbReference type="SAM" id="MobiDB-lite"/>
    </source>
</evidence>
<keyword evidence="7" id="KW-1185">Reference proteome</keyword>
<keyword evidence="4" id="KW-0325">Glycoprotein</keyword>
<evidence type="ECO:0000313" key="7">
    <source>
        <dbReference type="Proteomes" id="UP001595816"/>
    </source>
</evidence>
<reference evidence="7" key="1">
    <citation type="journal article" date="2019" name="Int. J. Syst. Evol. Microbiol.">
        <title>The Global Catalogue of Microorganisms (GCM) 10K type strain sequencing project: providing services to taxonomists for standard genome sequencing and annotation.</title>
        <authorList>
            <consortium name="The Broad Institute Genomics Platform"/>
            <consortium name="The Broad Institute Genome Sequencing Center for Infectious Disease"/>
            <person name="Wu L."/>
            <person name="Ma J."/>
        </authorList>
    </citation>
    <scope>NUCLEOTIDE SEQUENCE [LARGE SCALE GENOMIC DNA]</scope>
    <source>
        <strain evidence="7">CGMCC 4.7289</strain>
    </source>
</reference>
<sequence length="568" mass="59544">MYAREAAAGVLAVTLLVTGSTTPAQTPVRVPTKVTTTPTKPRPILPGARTPDPKLASATALPRRDYSRLDEIYKLNDYDLTARRTPSGLVRPAPATDPTGPTKADFDGDGLDDLVVTMLVRGVVVDYSKSHTADVLLAPPKATFQANVAAGDFDGDGYDDLVVANAYDYVTLPVLHRKTGRTNRSGAVLPGQLRIFRGGPDGLRTDTVTRIRATDLGLSPRDYDAWFGTALATGDLNGDGRDDLAVGAPLKTVGTAENAGEVITLLGGPTGLTTAGAKTVRRGMPGVPEAVAAGDEFGYSLAIGKITGDQYADLVVGVPGDWWPGGYSPGWPAANGSVTLFRGSANGVALSGVTEALGWDTRYIDWADVGGVNAFGFDVKVADLNNDGRAEVFILWIGGVVIVAGSASGLTPTGRKNLLQHTAGMPAYVQKVDCTRISVGDMSGDGHPDLLWTCPSGSEWNGTEWVRIPGAAVYLPGTASGFFTLTGVKQFTRESLNVTGNVGDEPAMLNLDGTGPLEAILVCSDFYNDRHGSIAVLKSGTSPTLLGNVTGEIYGMESPWQFDWATID</sequence>
<dbReference type="Gene3D" id="2.130.10.130">
    <property type="entry name" value="Integrin alpha, N-terminal"/>
    <property type="match status" value="2"/>
</dbReference>
<proteinExistence type="predicted"/>
<keyword evidence="3" id="KW-0378">Hydrolase</keyword>
<organism evidence="6 7">
    <name type="scientific">Hamadaea flava</name>
    <dbReference type="NCBI Taxonomy" id="1742688"/>
    <lineage>
        <taxon>Bacteria</taxon>
        <taxon>Bacillati</taxon>
        <taxon>Actinomycetota</taxon>
        <taxon>Actinomycetes</taxon>
        <taxon>Micromonosporales</taxon>
        <taxon>Micromonosporaceae</taxon>
        <taxon>Hamadaea</taxon>
    </lineage>
</organism>
<dbReference type="PROSITE" id="PS51470">
    <property type="entry name" value="FG_GAP"/>
    <property type="match status" value="1"/>
</dbReference>
<keyword evidence="1" id="KW-0732">Signal</keyword>
<dbReference type="InterPro" id="IPR028994">
    <property type="entry name" value="Integrin_alpha_N"/>
</dbReference>
<evidence type="ECO:0000256" key="4">
    <source>
        <dbReference type="ARBA" id="ARBA00023180"/>
    </source>
</evidence>
<dbReference type="PANTHER" id="PTHR23221">
    <property type="entry name" value="GLYCOSYLPHOSPHATIDYLINOSITOL PHOSPHOLIPASE D"/>
    <property type="match status" value="1"/>
</dbReference>
<feature type="region of interest" description="Disordered" evidence="5">
    <location>
        <begin position="85"/>
        <end position="106"/>
    </location>
</feature>
<feature type="compositionally biased region" description="Low complexity" evidence="5">
    <location>
        <begin position="24"/>
        <end position="39"/>
    </location>
</feature>
<evidence type="ECO:0000256" key="3">
    <source>
        <dbReference type="ARBA" id="ARBA00022801"/>
    </source>
</evidence>
<dbReference type="Pfam" id="PF01839">
    <property type="entry name" value="FG-GAP"/>
    <property type="match status" value="2"/>
</dbReference>
<evidence type="ECO:0000256" key="2">
    <source>
        <dbReference type="ARBA" id="ARBA00022737"/>
    </source>
</evidence>
<accession>A0ABV8LDY7</accession>
<name>A0ABV8LDY7_9ACTN</name>
<dbReference type="SMART" id="SM00191">
    <property type="entry name" value="Int_alpha"/>
    <property type="match status" value="4"/>
</dbReference>
<dbReference type="RefSeq" id="WP_253758773.1">
    <property type="nucleotide sequence ID" value="NZ_JAMZDZ010000001.1"/>
</dbReference>
<gene>
    <name evidence="6" type="ORF">ACFOZ4_00625</name>
</gene>
<protein>
    <submittedName>
        <fullName evidence="6">FG-GAP-like repeat-containing protein</fullName>
    </submittedName>
</protein>
<comment type="caution">
    <text evidence="6">The sequence shown here is derived from an EMBL/GenBank/DDBJ whole genome shotgun (WGS) entry which is preliminary data.</text>
</comment>